<reference evidence="3" key="2">
    <citation type="submission" date="2015-01" db="EMBL/GenBank/DDBJ databases">
        <title>Evolutionary Origins and Diversification of the Mycorrhizal Mutualists.</title>
        <authorList>
            <consortium name="DOE Joint Genome Institute"/>
            <consortium name="Mycorrhizal Genomics Consortium"/>
            <person name="Kohler A."/>
            <person name="Kuo A."/>
            <person name="Nagy L.G."/>
            <person name="Floudas D."/>
            <person name="Copeland A."/>
            <person name="Barry K.W."/>
            <person name="Cichocki N."/>
            <person name="Veneault-Fourrey C."/>
            <person name="LaButti K."/>
            <person name="Lindquist E.A."/>
            <person name="Lipzen A."/>
            <person name="Lundell T."/>
            <person name="Morin E."/>
            <person name="Murat C."/>
            <person name="Riley R."/>
            <person name="Ohm R."/>
            <person name="Sun H."/>
            <person name="Tunlid A."/>
            <person name="Henrissat B."/>
            <person name="Grigoriev I.V."/>
            <person name="Hibbett D.S."/>
            <person name="Martin F."/>
        </authorList>
    </citation>
    <scope>NUCLEOTIDE SEQUENCE [LARGE SCALE GENOMIC DNA]</scope>
    <source>
        <strain evidence="3">Ve08.2h10</strain>
    </source>
</reference>
<accession>A0A0D0EC51</accession>
<dbReference type="OrthoDB" id="5556956at2759"/>
<dbReference type="InterPro" id="IPR053030">
    <property type="entry name" value="Ribosomal_biogenesis_FAF1-like"/>
</dbReference>
<dbReference type="HOGENOM" id="CLU_051226_0_0_1"/>
<feature type="compositionally biased region" description="Acidic residues" evidence="1">
    <location>
        <begin position="73"/>
        <end position="87"/>
    </location>
</feature>
<dbReference type="PANTHER" id="PTHR28096:SF1">
    <property type="entry name" value="PROTEIN FAF1"/>
    <property type="match status" value="1"/>
</dbReference>
<dbReference type="Proteomes" id="UP000054538">
    <property type="component" value="Unassembled WGS sequence"/>
</dbReference>
<dbReference type="GO" id="GO:0000462">
    <property type="term" value="P:maturation of SSU-rRNA from tricistronic rRNA transcript (SSU-rRNA, 5.8S rRNA, LSU-rRNA)"/>
    <property type="evidence" value="ECO:0007669"/>
    <property type="project" value="TreeGrafter"/>
</dbReference>
<feature type="region of interest" description="Disordered" evidence="1">
    <location>
        <begin position="289"/>
        <end position="314"/>
    </location>
</feature>
<dbReference type="EMBL" id="KN824882">
    <property type="protein sequence ID" value="KIK98760.1"/>
    <property type="molecule type" value="Genomic_DNA"/>
</dbReference>
<feature type="compositionally biased region" description="Basic residues" evidence="1">
    <location>
        <begin position="305"/>
        <end position="314"/>
    </location>
</feature>
<dbReference type="AlphaFoldDB" id="A0A0D0EC51"/>
<name>A0A0D0EC51_9AGAM</name>
<evidence type="ECO:0000256" key="1">
    <source>
        <dbReference type="SAM" id="MobiDB-lite"/>
    </source>
</evidence>
<dbReference type="InParanoid" id="A0A0D0EC51"/>
<sequence>MEDHQERLLGILQAHGQQFLSSFDIPTITSKRLGQGNVSLSRHLATEEFESDEEWEGFKASGNTESSSSEIGSTEESDDGFEQEDDGFTASSSRTPDVIVFSDLRPKSPEANLSSKELRKSFMSSKVIKVTSSSTTASSTNKMSNEGLENESTNAQNDALLHRLVHTKLLSGSLNPELDLNHAKREKAFSGRVLELAGGAKLGKGESSVRKEESNKAAKRVREGLLRRKREREQTALEVAKNLGNYHPTLKRLYDSSLSSVPRKKRDRGLKMGVGKFVGGTLKLSREEIATVAGPSRKLGEKGSGRGRGRGRGR</sequence>
<reference evidence="2 3" key="1">
    <citation type="submission" date="2014-04" db="EMBL/GenBank/DDBJ databases">
        <authorList>
            <consortium name="DOE Joint Genome Institute"/>
            <person name="Kuo A."/>
            <person name="Kohler A."/>
            <person name="Jargeat P."/>
            <person name="Nagy L.G."/>
            <person name="Floudas D."/>
            <person name="Copeland A."/>
            <person name="Barry K.W."/>
            <person name="Cichocki N."/>
            <person name="Veneault-Fourrey C."/>
            <person name="LaButti K."/>
            <person name="Lindquist E.A."/>
            <person name="Lipzen A."/>
            <person name="Lundell T."/>
            <person name="Morin E."/>
            <person name="Murat C."/>
            <person name="Sun H."/>
            <person name="Tunlid A."/>
            <person name="Henrissat B."/>
            <person name="Grigoriev I.V."/>
            <person name="Hibbett D.S."/>
            <person name="Martin F."/>
            <person name="Nordberg H.P."/>
            <person name="Cantor M.N."/>
            <person name="Hua S.X."/>
        </authorList>
    </citation>
    <scope>NUCLEOTIDE SEQUENCE [LARGE SCALE GENOMIC DNA]</scope>
    <source>
        <strain evidence="2 3">Ve08.2h10</strain>
    </source>
</reference>
<dbReference type="STRING" id="930991.A0A0D0EC51"/>
<gene>
    <name evidence="2" type="ORF">PAXRUDRAFT_823543</name>
</gene>
<feature type="compositionally biased region" description="Low complexity" evidence="1">
    <location>
        <begin position="61"/>
        <end position="72"/>
    </location>
</feature>
<feature type="region of interest" description="Disordered" evidence="1">
    <location>
        <begin position="45"/>
        <end position="94"/>
    </location>
</feature>
<keyword evidence="3" id="KW-1185">Reference proteome</keyword>
<dbReference type="PANTHER" id="PTHR28096">
    <property type="entry name" value="PROTEIN FAF1"/>
    <property type="match status" value="1"/>
</dbReference>
<dbReference type="GO" id="GO:0005730">
    <property type="term" value="C:nucleolus"/>
    <property type="evidence" value="ECO:0007669"/>
    <property type="project" value="TreeGrafter"/>
</dbReference>
<proteinExistence type="predicted"/>
<evidence type="ECO:0000313" key="3">
    <source>
        <dbReference type="Proteomes" id="UP000054538"/>
    </source>
</evidence>
<protein>
    <submittedName>
        <fullName evidence="2">Uncharacterized protein</fullName>
    </submittedName>
</protein>
<organism evidence="2 3">
    <name type="scientific">Paxillus rubicundulus Ve08.2h10</name>
    <dbReference type="NCBI Taxonomy" id="930991"/>
    <lineage>
        <taxon>Eukaryota</taxon>
        <taxon>Fungi</taxon>
        <taxon>Dikarya</taxon>
        <taxon>Basidiomycota</taxon>
        <taxon>Agaricomycotina</taxon>
        <taxon>Agaricomycetes</taxon>
        <taxon>Agaricomycetidae</taxon>
        <taxon>Boletales</taxon>
        <taxon>Paxilineae</taxon>
        <taxon>Paxillaceae</taxon>
        <taxon>Paxillus</taxon>
    </lineage>
</organism>
<evidence type="ECO:0000313" key="2">
    <source>
        <dbReference type="EMBL" id="KIK98760.1"/>
    </source>
</evidence>